<feature type="domain" description="PhoD-like phosphatase metallophosphatase" evidence="4">
    <location>
        <begin position="170"/>
        <end position="509"/>
    </location>
</feature>
<keyword evidence="7" id="KW-1185">Reference proteome</keyword>
<organism evidence="6 7">
    <name type="scientific">Geranomyces variabilis</name>
    <dbReference type="NCBI Taxonomy" id="109894"/>
    <lineage>
        <taxon>Eukaryota</taxon>
        <taxon>Fungi</taxon>
        <taxon>Fungi incertae sedis</taxon>
        <taxon>Chytridiomycota</taxon>
        <taxon>Chytridiomycota incertae sedis</taxon>
        <taxon>Chytridiomycetes</taxon>
        <taxon>Spizellomycetales</taxon>
        <taxon>Powellomycetaceae</taxon>
        <taxon>Geranomyces</taxon>
    </lineage>
</organism>
<protein>
    <recommendedName>
        <fullName evidence="8">Alkaline phosphatase D</fullName>
    </recommendedName>
</protein>
<proteinExistence type="predicted"/>
<feature type="signal peptide" evidence="3">
    <location>
        <begin position="1"/>
        <end position="16"/>
    </location>
</feature>
<dbReference type="InterPro" id="IPR018946">
    <property type="entry name" value="PhoD-like_MPP"/>
</dbReference>
<dbReference type="InterPro" id="IPR032093">
    <property type="entry name" value="PhoD_N"/>
</dbReference>
<dbReference type="InterPro" id="IPR029052">
    <property type="entry name" value="Metallo-depent_PP-like"/>
</dbReference>
<dbReference type="InterPro" id="IPR008963">
    <property type="entry name" value="Purple_acid_Pase-like_N"/>
</dbReference>
<sequence length="557" mass="60471">MKIAFVTLLLASTAWALRKAPTAPAASVVVKNLAYDSPIINHPYLAIKRKPVPAGLVSSKVATDVQFLHGVASGDPLADAVIIWTKVTSAAPEVPVTYQLSTTNNFTSIVSTGTVTTTADVDYTVKIDVTGLQPATTYYYRFTSGDFAMSAAGKTHTIPVATADLASYRLAVVSCSNLPAGYFNAYAGIGKRDDIDIVLHLGDYIYEYQNGKYGDGTSMGRIPQPNVELSTLSDYRTRHAQYKTDVDLQAAHLAHPWVTVWDDHEFADDSWIGGAEGTKPGLPGPWEPRKLAAMRAYFEYMPIRAALIDGVGKIYRNFAVGNLFDLTMLDTRMSGREKTDVTDSSIINAPNRTIMGFPQEKWFNDQLSTSKSRGAKWRIVGNQVTFAPARVLWGAILILKDSWDDYPAARTRVLDYVSSNKIDNVVFLTGDIHTSLTFNVPRNPFSGYDKSTGGGSLLVEFVGPSVTSQSITAAGAWALKAALPHLQFANGSKHGYMVVTITQEKVSTQYVLVDAIDHRGAPESVEKTLETLSGSARITSSSDGPCIDTPGPRYTLK</sequence>
<dbReference type="InterPro" id="IPR038607">
    <property type="entry name" value="PhoD-like_sf"/>
</dbReference>
<dbReference type="Gene3D" id="2.60.40.380">
    <property type="entry name" value="Purple acid phosphatase-like, N-terminal"/>
    <property type="match status" value="1"/>
</dbReference>
<evidence type="ECO:0000313" key="7">
    <source>
        <dbReference type="Proteomes" id="UP001212152"/>
    </source>
</evidence>
<dbReference type="EMBL" id="JADGJQ010000060">
    <property type="protein sequence ID" value="KAJ3174808.1"/>
    <property type="molecule type" value="Genomic_DNA"/>
</dbReference>
<dbReference type="GO" id="GO:0046872">
    <property type="term" value="F:metal ion binding"/>
    <property type="evidence" value="ECO:0007669"/>
    <property type="project" value="InterPro"/>
</dbReference>
<dbReference type="Pfam" id="PF09423">
    <property type="entry name" value="PhoD"/>
    <property type="match status" value="1"/>
</dbReference>
<accession>A0AAD5TG23</accession>
<evidence type="ECO:0000256" key="1">
    <source>
        <dbReference type="ARBA" id="ARBA00022729"/>
    </source>
</evidence>
<dbReference type="CDD" id="cd07389">
    <property type="entry name" value="MPP_PhoD"/>
    <property type="match status" value="1"/>
</dbReference>
<dbReference type="AlphaFoldDB" id="A0AAD5TG23"/>
<keyword evidence="1 3" id="KW-0732">Signal</keyword>
<gene>
    <name evidence="6" type="ORF">HDU87_006924</name>
</gene>
<reference evidence="6" key="1">
    <citation type="submission" date="2020-05" db="EMBL/GenBank/DDBJ databases">
        <title>Phylogenomic resolution of chytrid fungi.</title>
        <authorList>
            <person name="Stajich J.E."/>
            <person name="Amses K."/>
            <person name="Simmons R."/>
            <person name="Seto K."/>
            <person name="Myers J."/>
            <person name="Bonds A."/>
            <person name="Quandt C.A."/>
            <person name="Barry K."/>
            <person name="Liu P."/>
            <person name="Grigoriev I."/>
            <person name="Longcore J.E."/>
            <person name="James T.Y."/>
        </authorList>
    </citation>
    <scope>NUCLEOTIDE SEQUENCE</scope>
    <source>
        <strain evidence="6">JEL0379</strain>
    </source>
</reference>
<dbReference type="SUPFAM" id="SSF56300">
    <property type="entry name" value="Metallo-dependent phosphatases"/>
    <property type="match status" value="1"/>
</dbReference>
<evidence type="ECO:0000256" key="3">
    <source>
        <dbReference type="SAM" id="SignalP"/>
    </source>
</evidence>
<name>A0AAD5TG23_9FUNG</name>
<evidence type="ECO:0008006" key="8">
    <source>
        <dbReference type="Google" id="ProtNLM"/>
    </source>
</evidence>
<comment type="caution">
    <text evidence="6">The sequence shown here is derived from an EMBL/GenBank/DDBJ whole genome shotgun (WGS) entry which is preliminary data.</text>
</comment>
<dbReference type="PANTHER" id="PTHR43606">
    <property type="entry name" value="PHOSPHATASE, PUTATIVE (AFU_ORTHOLOGUE AFUA_6G08710)-RELATED"/>
    <property type="match status" value="1"/>
</dbReference>
<dbReference type="GO" id="GO:0003993">
    <property type="term" value="F:acid phosphatase activity"/>
    <property type="evidence" value="ECO:0007669"/>
    <property type="project" value="InterPro"/>
</dbReference>
<feature type="region of interest" description="Disordered" evidence="2">
    <location>
        <begin position="536"/>
        <end position="557"/>
    </location>
</feature>
<dbReference type="PANTHER" id="PTHR43606:SF7">
    <property type="entry name" value="PHOSPHATASE, PUTATIVE (AFU_ORTHOLOGUE AFUA_6G08710)-RELATED"/>
    <property type="match status" value="1"/>
</dbReference>
<evidence type="ECO:0000256" key="2">
    <source>
        <dbReference type="SAM" id="MobiDB-lite"/>
    </source>
</evidence>
<feature type="chain" id="PRO_5041964578" description="Alkaline phosphatase D" evidence="3">
    <location>
        <begin position="17"/>
        <end position="557"/>
    </location>
</feature>
<dbReference type="InterPro" id="IPR052900">
    <property type="entry name" value="Phospholipid_Metab_Enz"/>
</dbReference>
<dbReference type="Proteomes" id="UP001212152">
    <property type="component" value="Unassembled WGS sequence"/>
</dbReference>
<dbReference type="Pfam" id="PF16655">
    <property type="entry name" value="PhoD_N"/>
    <property type="match status" value="1"/>
</dbReference>
<dbReference type="Gene3D" id="3.60.21.70">
    <property type="entry name" value="PhoD-like phosphatase"/>
    <property type="match status" value="1"/>
</dbReference>
<feature type="domain" description="Phospholipase D N-terminal" evidence="5">
    <location>
        <begin position="69"/>
        <end position="157"/>
    </location>
</feature>
<dbReference type="SUPFAM" id="SSF49363">
    <property type="entry name" value="Purple acid phosphatase, N-terminal domain"/>
    <property type="match status" value="1"/>
</dbReference>
<evidence type="ECO:0000259" key="4">
    <source>
        <dbReference type="Pfam" id="PF09423"/>
    </source>
</evidence>
<evidence type="ECO:0000313" key="6">
    <source>
        <dbReference type="EMBL" id="KAJ3174808.1"/>
    </source>
</evidence>
<evidence type="ECO:0000259" key="5">
    <source>
        <dbReference type="Pfam" id="PF16655"/>
    </source>
</evidence>